<dbReference type="Pfam" id="PF00892">
    <property type="entry name" value="EamA"/>
    <property type="match status" value="2"/>
</dbReference>
<sequence length="308" mass="32722">MSPSERTGAMQMLVAMATAGTVGLFVVFAHLPVVSIVFWRCILGGTILFGVCARLGYLTMAGLDRRRIVFMMLGGLAILGNWLFLFAAYARAPISVTATVYNTQPFMMVILGALFLGERLTASRIIWLAAGFAGVVVITGGPFTGAAVSQTYLIGVGFAFVSAFFYALSAIFTKALKGVPPHLIALVHMGLSALLLLPFVSWTVWPQTMLSWGSVAALGIIHTGLVYVLLYAGFQKLPTVISGALSFVYPVVAIIADALVFGHVFSAPQMLGAALIFISAAATTFGWPLIPARFRLHGRAANKLAKAD</sequence>
<protein>
    <submittedName>
        <fullName evidence="3">DMT family transporter</fullName>
    </submittedName>
</protein>
<evidence type="ECO:0000313" key="3">
    <source>
        <dbReference type="EMBL" id="TPW31408.1"/>
    </source>
</evidence>
<organism evidence="3 4">
    <name type="scientific">Martelella alba</name>
    <dbReference type="NCBI Taxonomy" id="2590451"/>
    <lineage>
        <taxon>Bacteria</taxon>
        <taxon>Pseudomonadati</taxon>
        <taxon>Pseudomonadota</taxon>
        <taxon>Alphaproteobacteria</taxon>
        <taxon>Hyphomicrobiales</taxon>
        <taxon>Aurantimonadaceae</taxon>
        <taxon>Martelella</taxon>
    </lineage>
</organism>
<reference evidence="3 4" key="1">
    <citation type="submission" date="2019-06" db="EMBL/GenBank/DDBJ databases">
        <authorList>
            <person name="Li M."/>
        </authorList>
    </citation>
    <scope>NUCLEOTIDE SEQUENCE [LARGE SCALE GENOMIC DNA]</scope>
    <source>
        <strain evidence="3 4">BGMRC2036</strain>
    </source>
</reference>
<dbReference type="PANTHER" id="PTHR22911">
    <property type="entry name" value="ACYL-MALONYL CONDENSING ENZYME-RELATED"/>
    <property type="match status" value="1"/>
</dbReference>
<feature type="transmembrane region" description="Helical" evidence="1">
    <location>
        <begin position="152"/>
        <end position="171"/>
    </location>
</feature>
<feature type="transmembrane region" description="Helical" evidence="1">
    <location>
        <begin position="271"/>
        <end position="290"/>
    </location>
</feature>
<keyword evidence="1" id="KW-0812">Transmembrane</keyword>
<accession>A0A506UCT0</accession>
<dbReference type="Proteomes" id="UP000318801">
    <property type="component" value="Unassembled WGS sequence"/>
</dbReference>
<keyword evidence="4" id="KW-1185">Reference proteome</keyword>
<keyword evidence="1" id="KW-0472">Membrane</keyword>
<dbReference type="EMBL" id="VHLG01000003">
    <property type="protein sequence ID" value="TPW31408.1"/>
    <property type="molecule type" value="Genomic_DNA"/>
</dbReference>
<dbReference type="InterPro" id="IPR037185">
    <property type="entry name" value="EmrE-like"/>
</dbReference>
<dbReference type="SUPFAM" id="SSF103481">
    <property type="entry name" value="Multidrug resistance efflux transporter EmrE"/>
    <property type="match status" value="2"/>
</dbReference>
<feature type="domain" description="EamA" evidence="2">
    <location>
        <begin position="7"/>
        <end position="139"/>
    </location>
</feature>
<feature type="domain" description="EamA" evidence="2">
    <location>
        <begin position="154"/>
        <end position="283"/>
    </location>
</feature>
<evidence type="ECO:0000313" key="4">
    <source>
        <dbReference type="Proteomes" id="UP000318801"/>
    </source>
</evidence>
<feature type="transmembrane region" description="Helical" evidence="1">
    <location>
        <begin position="244"/>
        <end position="265"/>
    </location>
</feature>
<dbReference type="RefSeq" id="WP_141148178.1">
    <property type="nucleotide sequence ID" value="NZ_VHLG01000003.1"/>
</dbReference>
<proteinExistence type="predicted"/>
<feature type="transmembrane region" description="Helical" evidence="1">
    <location>
        <begin position="96"/>
        <end position="116"/>
    </location>
</feature>
<evidence type="ECO:0000259" key="2">
    <source>
        <dbReference type="Pfam" id="PF00892"/>
    </source>
</evidence>
<dbReference type="GO" id="GO:0016020">
    <property type="term" value="C:membrane"/>
    <property type="evidence" value="ECO:0007669"/>
    <property type="project" value="InterPro"/>
</dbReference>
<evidence type="ECO:0000256" key="1">
    <source>
        <dbReference type="SAM" id="Phobius"/>
    </source>
</evidence>
<feature type="transmembrane region" description="Helical" evidence="1">
    <location>
        <begin position="37"/>
        <end position="57"/>
    </location>
</feature>
<feature type="transmembrane region" description="Helical" evidence="1">
    <location>
        <begin position="211"/>
        <end position="232"/>
    </location>
</feature>
<keyword evidence="1" id="KW-1133">Transmembrane helix</keyword>
<gene>
    <name evidence="3" type="ORF">FJU08_06470</name>
</gene>
<feature type="transmembrane region" description="Helical" evidence="1">
    <location>
        <begin position="69"/>
        <end position="90"/>
    </location>
</feature>
<dbReference type="Gene3D" id="1.10.3730.20">
    <property type="match status" value="1"/>
</dbReference>
<comment type="caution">
    <text evidence="3">The sequence shown here is derived from an EMBL/GenBank/DDBJ whole genome shotgun (WGS) entry which is preliminary data.</text>
</comment>
<feature type="transmembrane region" description="Helical" evidence="1">
    <location>
        <begin position="125"/>
        <end position="146"/>
    </location>
</feature>
<dbReference type="PANTHER" id="PTHR22911:SF102">
    <property type="entry name" value="MEMBRANE PROTEIN"/>
    <property type="match status" value="1"/>
</dbReference>
<dbReference type="OrthoDB" id="9814238at2"/>
<name>A0A506UCT0_9HYPH</name>
<dbReference type="InterPro" id="IPR000620">
    <property type="entry name" value="EamA_dom"/>
</dbReference>
<feature type="transmembrane region" description="Helical" evidence="1">
    <location>
        <begin position="12"/>
        <end position="31"/>
    </location>
</feature>
<dbReference type="AlphaFoldDB" id="A0A506UCT0"/>
<feature type="transmembrane region" description="Helical" evidence="1">
    <location>
        <begin position="183"/>
        <end position="205"/>
    </location>
</feature>